<dbReference type="GO" id="GO:0034657">
    <property type="term" value="C:GID complex"/>
    <property type="evidence" value="ECO:0007669"/>
    <property type="project" value="TreeGrafter"/>
</dbReference>
<dbReference type="SUPFAM" id="SSF50978">
    <property type="entry name" value="WD40 repeat-like"/>
    <property type="match status" value="1"/>
</dbReference>
<dbReference type="PROSITE" id="PS50897">
    <property type="entry name" value="CTLH"/>
    <property type="match status" value="1"/>
</dbReference>
<dbReference type="STRING" id="361077.A0A152A4D7"/>
<dbReference type="InterPro" id="IPR006594">
    <property type="entry name" value="LisH"/>
</dbReference>
<comment type="caution">
    <text evidence="6">The sequence shown here is derived from an EMBL/GenBank/DDBJ whole genome shotgun (WGS) entry which is preliminary data.</text>
</comment>
<organism evidence="6 7">
    <name type="scientific">Tieghemostelium lacteum</name>
    <name type="common">Slime mold</name>
    <name type="synonym">Dictyostelium lacteum</name>
    <dbReference type="NCBI Taxonomy" id="361077"/>
    <lineage>
        <taxon>Eukaryota</taxon>
        <taxon>Amoebozoa</taxon>
        <taxon>Evosea</taxon>
        <taxon>Eumycetozoa</taxon>
        <taxon>Dictyostelia</taxon>
        <taxon>Dictyosteliales</taxon>
        <taxon>Raperosteliaceae</taxon>
        <taxon>Tieghemostelium</taxon>
    </lineage>
</organism>
<accession>A0A152A4D7</accession>
<dbReference type="PROSITE" id="PS00678">
    <property type="entry name" value="WD_REPEATS_1"/>
    <property type="match status" value="2"/>
</dbReference>
<feature type="repeat" description="WD" evidence="3">
    <location>
        <begin position="252"/>
        <end position="286"/>
    </location>
</feature>
<feature type="repeat" description="WD" evidence="3">
    <location>
        <begin position="545"/>
        <end position="577"/>
    </location>
</feature>
<evidence type="ECO:0000256" key="2">
    <source>
        <dbReference type="ARBA" id="ARBA00022737"/>
    </source>
</evidence>
<dbReference type="InterPro" id="IPR036322">
    <property type="entry name" value="WD40_repeat_dom_sf"/>
</dbReference>
<dbReference type="InterPro" id="IPR001680">
    <property type="entry name" value="WD40_rpt"/>
</dbReference>
<dbReference type="GO" id="GO:0043161">
    <property type="term" value="P:proteasome-mediated ubiquitin-dependent protein catabolic process"/>
    <property type="evidence" value="ECO:0007669"/>
    <property type="project" value="TreeGrafter"/>
</dbReference>
<feature type="repeat" description="WD" evidence="3">
    <location>
        <begin position="518"/>
        <end position="544"/>
    </location>
</feature>
<feature type="repeat" description="WD" evidence="3">
    <location>
        <begin position="302"/>
        <end position="336"/>
    </location>
</feature>
<keyword evidence="7" id="KW-1185">Reference proteome</keyword>
<dbReference type="Pfam" id="PF21889">
    <property type="entry name" value="TPR1-like_2nd"/>
    <property type="match status" value="1"/>
</dbReference>
<sequence>MENSVNSNENSNGVLDYTKSNNRISVDDENNLVSCYFNKNEMVRLLVQSLHSLGYKNSAELLEKESGVSLQTKEIAQFSQCILGGEWNKIESLIPYLNLQSKDDLNSVKFLIYSQKYLELIDKKNVKEALVCLRSEITPISTDPHKLQTLTSLIMCSNAQQIESKKKEICIYNNSTSKTLSRVDLLNNIRKYVSSEVLLPEKRLEHLIKESIQHQIGKCLYHNTNEPYISLFKDHVCSKDQMMPSEARFTLKDKHRDEVWFIKFSHNGLKLASCSKDNLIIIWDMSGVYKSNPIEPKPLHILQGHTKEVSYLAWSPDDQFLLSASYDHNIKLWNMNGQCLRTFSKHTEAISSCIWHPDGKRFFSGGMDRYVHLWSIGDLDHLNNNNNNNNNNSNGNNNIAQSHINNIVINSPLTSWCIARVNDLSVTRDGSQFIVICQEKKIRIYDIDTTSGNSPICIPETDAITSMELSNDGHTALINISASQEIHLWDLDKKTIIQKYRGQKQGRFVIRSCFGGADEAFVLSGSEDHQIYVWHRQSGTLLETLPGHTGTVNCVCWSPISPYLFCSASDDHTIKVWTRPFDSSRLDINNNNNTTSTPPSKNNHKRNHE</sequence>
<dbReference type="PANTHER" id="PTHR22838:SF0">
    <property type="entry name" value="WD REPEAT-CONTAINING PROTEIN 26"/>
    <property type="match status" value="1"/>
</dbReference>
<dbReference type="Pfam" id="PF00400">
    <property type="entry name" value="WD40"/>
    <property type="match status" value="5"/>
</dbReference>
<evidence type="ECO:0000256" key="1">
    <source>
        <dbReference type="ARBA" id="ARBA00022574"/>
    </source>
</evidence>
<dbReference type="InterPro" id="IPR006595">
    <property type="entry name" value="CTLH_C"/>
</dbReference>
<dbReference type="PRINTS" id="PR00320">
    <property type="entry name" value="GPROTEINBRPT"/>
</dbReference>
<dbReference type="InParanoid" id="A0A152A4D7"/>
<dbReference type="InterPro" id="IPR051350">
    <property type="entry name" value="WD_repeat-ST_regulator"/>
</dbReference>
<dbReference type="Pfam" id="PF23627">
    <property type="entry name" value="LisH_WDR26"/>
    <property type="match status" value="1"/>
</dbReference>
<dbReference type="SMART" id="SM00668">
    <property type="entry name" value="CTLH"/>
    <property type="match status" value="1"/>
</dbReference>
<dbReference type="Proteomes" id="UP000076078">
    <property type="component" value="Unassembled WGS sequence"/>
</dbReference>
<dbReference type="EMBL" id="LODT01000011">
    <property type="protein sequence ID" value="KYR01089.1"/>
    <property type="molecule type" value="Genomic_DNA"/>
</dbReference>
<dbReference type="InterPro" id="IPR015943">
    <property type="entry name" value="WD40/YVTN_repeat-like_dom_sf"/>
</dbReference>
<dbReference type="PROSITE" id="PS50082">
    <property type="entry name" value="WD_REPEATS_2"/>
    <property type="match status" value="5"/>
</dbReference>
<dbReference type="PROSITE" id="PS50294">
    <property type="entry name" value="WD_REPEATS_REGION"/>
    <property type="match status" value="4"/>
</dbReference>
<keyword evidence="2" id="KW-0677">Repeat</keyword>
<keyword evidence="1 3" id="KW-0853">WD repeat</keyword>
<dbReference type="FunCoup" id="A0A152A4D7">
    <property type="interactions" value="382"/>
</dbReference>
<dbReference type="OMA" id="GHISGCV"/>
<dbReference type="Gene3D" id="2.130.10.10">
    <property type="entry name" value="YVTN repeat-like/Quinoprotein amine dehydrogenase"/>
    <property type="match status" value="4"/>
</dbReference>
<evidence type="ECO:0000256" key="3">
    <source>
        <dbReference type="PROSITE-ProRule" id="PRU00221"/>
    </source>
</evidence>
<dbReference type="InterPro" id="IPR054080">
    <property type="entry name" value="TPR1-like_2nd"/>
</dbReference>
<reference evidence="6 7" key="1">
    <citation type="submission" date="2015-12" db="EMBL/GenBank/DDBJ databases">
        <title>Dictyostelia acquired genes for synthesis and detection of signals that induce cell-type specialization by lateral gene transfer from prokaryotes.</title>
        <authorList>
            <person name="Gloeckner G."/>
            <person name="Schaap P."/>
        </authorList>
    </citation>
    <scope>NUCLEOTIDE SEQUENCE [LARGE SCALE GENOMIC DNA]</scope>
    <source>
        <strain evidence="6 7">TK</strain>
    </source>
</reference>
<proteinExistence type="predicted"/>
<dbReference type="OrthoDB" id="972532at2759"/>
<evidence type="ECO:0000259" key="5">
    <source>
        <dbReference type="PROSITE" id="PS50897"/>
    </source>
</evidence>
<dbReference type="PANTHER" id="PTHR22838">
    <property type="entry name" value="WD REPEAT PROTEIN 26-RELATED"/>
    <property type="match status" value="1"/>
</dbReference>
<feature type="compositionally biased region" description="Low complexity" evidence="4">
    <location>
        <begin position="589"/>
        <end position="601"/>
    </location>
</feature>
<feature type="repeat" description="WD" evidence="3">
    <location>
        <begin position="343"/>
        <end position="384"/>
    </location>
</feature>
<protein>
    <submittedName>
        <fullName evidence="6">WD repeat protein</fullName>
    </submittedName>
</protein>
<evidence type="ECO:0000256" key="4">
    <source>
        <dbReference type="SAM" id="MobiDB-lite"/>
    </source>
</evidence>
<dbReference type="AlphaFoldDB" id="A0A152A4D7"/>
<dbReference type="CDD" id="cd00200">
    <property type="entry name" value="WD40"/>
    <property type="match status" value="1"/>
</dbReference>
<dbReference type="InterPro" id="IPR019775">
    <property type="entry name" value="WD40_repeat_CS"/>
</dbReference>
<dbReference type="SMART" id="SM00320">
    <property type="entry name" value="WD40"/>
    <property type="match status" value="7"/>
</dbReference>
<evidence type="ECO:0000313" key="7">
    <source>
        <dbReference type="Proteomes" id="UP000076078"/>
    </source>
</evidence>
<name>A0A152A4D7_TIELA</name>
<feature type="domain" description="CTLH" evidence="5">
    <location>
        <begin position="71"/>
        <end position="128"/>
    </location>
</feature>
<dbReference type="PROSITE" id="PS50896">
    <property type="entry name" value="LISH"/>
    <property type="match status" value="1"/>
</dbReference>
<dbReference type="InterPro" id="IPR020472">
    <property type="entry name" value="WD40_PAC1"/>
</dbReference>
<evidence type="ECO:0000313" key="6">
    <source>
        <dbReference type="EMBL" id="KYR01089.1"/>
    </source>
</evidence>
<feature type="region of interest" description="Disordered" evidence="4">
    <location>
        <begin position="587"/>
        <end position="609"/>
    </location>
</feature>
<gene>
    <name evidence="6" type="ORF">DLAC_02188</name>
</gene>